<feature type="transmembrane region" description="Helical" evidence="6">
    <location>
        <begin position="333"/>
        <end position="356"/>
    </location>
</feature>
<keyword evidence="5 6" id="KW-0472">Membrane</keyword>
<organism evidence="8 9">
    <name type="scientific">Alistipes inops</name>
    <dbReference type="NCBI Taxonomy" id="1501391"/>
    <lineage>
        <taxon>Bacteria</taxon>
        <taxon>Pseudomonadati</taxon>
        <taxon>Bacteroidota</taxon>
        <taxon>Bacteroidia</taxon>
        <taxon>Bacteroidales</taxon>
        <taxon>Rikenellaceae</taxon>
        <taxon>Alistipes</taxon>
    </lineage>
</organism>
<sequence length="396" mass="42285">MSGSTGDGMSAGQWLPLVGLTLSAFIFNTSEFMPIGLLTDIAVDLHVTEARAGMLISVYAWVVALLSLPLMLLVARMEYRRLLLVTLALFIVSHLLSAVAGNYAVLMASRIGVACSHAVFWSIASPLAVRIVPEKRRSLALSMIVTGTSVAMVVGMPLGRIIGLYVGWRTSFLCVAVLAAVVFCYLLAVFPKVPGGKSFSVRRLPVLLKHPVLVGIYLMALLVPTAHYTVYSYIEPFLQQVAGLPAEWITLTLTAFGAAGIFGSMLFARYYDRRPARFVAAVVVGIALLLLLLRSAAFDRYVVMALCIVWGIAVTAFNVAFQAETIRYAPEDAAPVAMSIFSGIYNVGIGCGALFGGAVCTYLSVADIGYAGGVLAVAAVVFCLCRLLPLLKGRIS</sequence>
<evidence type="ECO:0000256" key="4">
    <source>
        <dbReference type="ARBA" id="ARBA00022989"/>
    </source>
</evidence>
<evidence type="ECO:0000313" key="9">
    <source>
        <dbReference type="Proteomes" id="UP000030889"/>
    </source>
</evidence>
<comment type="caution">
    <text evidence="8">The sequence shown here is derived from an EMBL/GenBank/DDBJ whole genome shotgun (WGS) entry which is preliminary data.</text>
</comment>
<feature type="transmembrane region" description="Helical" evidence="6">
    <location>
        <begin position="211"/>
        <end position="228"/>
    </location>
</feature>
<dbReference type="Proteomes" id="UP000030889">
    <property type="component" value="Unassembled WGS sequence"/>
</dbReference>
<dbReference type="InterPro" id="IPR036259">
    <property type="entry name" value="MFS_trans_sf"/>
</dbReference>
<comment type="subcellular location">
    <subcellularLocation>
        <location evidence="1">Cell membrane</location>
        <topology evidence="1">Multi-pass membrane protein</topology>
    </subcellularLocation>
</comment>
<name>A0ABR4YII6_9BACT</name>
<keyword evidence="3 6" id="KW-0812">Transmembrane</keyword>
<feature type="transmembrane region" description="Helical" evidence="6">
    <location>
        <begin position="82"/>
        <end position="105"/>
    </location>
</feature>
<keyword evidence="9" id="KW-1185">Reference proteome</keyword>
<evidence type="ECO:0000256" key="5">
    <source>
        <dbReference type="ARBA" id="ARBA00023136"/>
    </source>
</evidence>
<dbReference type="Pfam" id="PF07690">
    <property type="entry name" value="MFS_1"/>
    <property type="match status" value="1"/>
</dbReference>
<dbReference type="PROSITE" id="PS50850">
    <property type="entry name" value="MFS"/>
    <property type="match status" value="1"/>
</dbReference>
<feature type="transmembrane region" description="Helical" evidence="6">
    <location>
        <begin position="170"/>
        <end position="190"/>
    </location>
</feature>
<protein>
    <submittedName>
        <fullName evidence="8">MFS transporter</fullName>
    </submittedName>
</protein>
<evidence type="ECO:0000256" key="6">
    <source>
        <dbReference type="SAM" id="Phobius"/>
    </source>
</evidence>
<keyword evidence="2" id="KW-1003">Cell membrane</keyword>
<keyword evidence="4 6" id="KW-1133">Transmembrane helix</keyword>
<reference evidence="8 9" key="1">
    <citation type="submission" date="2014-09" db="EMBL/GenBank/DDBJ databases">
        <title>Alistipes sp. 627, sp. nov., a novel member of the family Rikenellaceae isolated from human faeces.</title>
        <authorList>
            <person name="Shkoporov A.N."/>
            <person name="Chaplin A.V."/>
            <person name="Motuzova O.V."/>
            <person name="Kafarskaia L.I."/>
            <person name="Khokhlova E.V."/>
            <person name="Efimov B.A."/>
        </authorList>
    </citation>
    <scope>NUCLEOTIDE SEQUENCE [LARGE SCALE GENOMIC DNA]</scope>
    <source>
        <strain evidence="8 9">627</strain>
    </source>
</reference>
<feature type="transmembrane region" description="Helical" evidence="6">
    <location>
        <begin position="111"/>
        <end position="132"/>
    </location>
</feature>
<feature type="transmembrane region" description="Helical" evidence="6">
    <location>
        <begin position="301"/>
        <end position="321"/>
    </location>
</feature>
<evidence type="ECO:0000259" key="7">
    <source>
        <dbReference type="PROSITE" id="PS50850"/>
    </source>
</evidence>
<proteinExistence type="predicted"/>
<feature type="transmembrane region" description="Helical" evidence="6">
    <location>
        <begin position="278"/>
        <end position="295"/>
    </location>
</feature>
<dbReference type="RefSeq" id="WP_035473154.1">
    <property type="nucleotide sequence ID" value="NZ_JRGF01000006.1"/>
</dbReference>
<dbReference type="NCBIfam" id="NF002921">
    <property type="entry name" value="PRK03545.1"/>
    <property type="match status" value="1"/>
</dbReference>
<feature type="transmembrane region" description="Helical" evidence="6">
    <location>
        <begin position="368"/>
        <end position="388"/>
    </location>
</feature>
<evidence type="ECO:0000256" key="2">
    <source>
        <dbReference type="ARBA" id="ARBA00022475"/>
    </source>
</evidence>
<feature type="transmembrane region" description="Helical" evidence="6">
    <location>
        <begin position="50"/>
        <end position="75"/>
    </location>
</feature>
<dbReference type="InterPro" id="IPR020846">
    <property type="entry name" value="MFS_dom"/>
</dbReference>
<evidence type="ECO:0000256" key="1">
    <source>
        <dbReference type="ARBA" id="ARBA00004651"/>
    </source>
</evidence>
<dbReference type="EMBL" id="JRGF01000006">
    <property type="protein sequence ID" value="KHE42065.1"/>
    <property type="molecule type" value="Genomic_DNA"/>
</dbReference>
<dbReference type="InterPro" id="IPR011701">
    <property type="entry name" value="MFS"/>
</dbReference>
<dbReference type="PANTHER" id="PTHR43124">
    <property type="entry name" value="PURINE EFFLUX PUMP PBUE"/>
    <property type="match status" value="1"/>
</dbReference>
<feature type="domain" description="Major facilitator superfamily (MFS) profile" evidence="7">
    <location>
        <begin position="16"/>
        <end position="396"/>
    </location>
</feature>
<dbReference type="PANTHER" id="PTHR43124:SF4">
    <property type="entry name" value="SUGAR EFFLUX TRANSPORTER"/>
    <property type="match status" value="1"/>
</dbReference>
<feature type="transmembrane region" description="Helical" evidence="6">
    <location>
        <begin position="248"/>
        <end position="271"/>
    </location>
</feature>
<evidence type="ECO:0000313" key="8">
    <source>
        <dbReference type="EMBL" id="KHE42065.1"/>
    </source>
</evidence>
<evidence type="ECO:0000256" key="3">
    <source>
        <dbReference type="ARBA" id="ARBA00022692"/>
    </source>
</evidence>
<dbReference type="SUPFAM" id="SSF103473">
    <property type="entry name" value="MFS general substrate transporter"/>
    <property type="match status" value="1"/>
</dbReference>
<accession>A0ABR4YII6</accession>
<dbReference type="CDD" id="cd17324">
    <property type="entry name" value="MFS_NepI_like"/>
    <property type="match status" value="1"/>
</dbReference>
<feature type="transmembrane region" description="Helical" evidence="6">
    <location>
        <begin position="139"/>
        <end position="158"/>
    </location>
</feature>
<dbReference type="InterPro" id="IPR050189">
    <property type="entry name" value="MFS_Efflux_Transporters"/>
</dbReference>
<gene>
    <name evidence="8" type="ORF">LG35_05785</name>
</gene>
<dbReference type="Gene3D" id="1.20.1250.20">
    <property type="entry name" value="MFS general substrate transporter like domains"/>
    <property type="match status" value="1"/>
</dbReference>